<keyword evidence="2" id="KW-1185">Reference proteome</keyword>
<sequence length="171" mass="19518">MGSQHLFQANNDNRKRGELQNHPIHICNCMHKHSLRNPLLDFLNSSDHTSAFGKNQFYLHNEPYGVSRYTPDSGEFMNNENAIDGKVFSKETCIYCVDDFSGQSEMNFCTLSSNDMSHQFSPSLPVPLLPSDEKEHDISEAKADEILYPPNGTQKFTVDDFVESFEKIEFT</sequence>
<protein>
    <submittedName>
        <fullName evidence="1">Uncharacterized protein</fullName>
    </submittedName>
</protein>
<dbReference type="AlphaFoldDB" id="A0AAQ3NWZ4"/>
<dbReference type="Proteomes" id="UP001374535">
    <property type="component" value="Chromosome 3"/>
</dbReference>
<evidence type="ECO:0000313" key="2">
    <source>
        <dbReference type="Proteomes" id="UP001374535"/>
    </source>
</evidence>
<dbReference type="EMBL" id="CP144698">
    <property type="protein sequence ID" value="WVZ16342.1"/>
    <property type="molecule type" value="Genomic_DNA"/>
</dbReference>
<evidence type="ECO:0000313" key="1">
    <source>
        <dbReference type="EMBL" id="WVZ16342.1"/>
    </source>
</evidence>
<gene>
    <name evidence="1" type="ORF">V8G54_009324</name>
</gene>
<accession>A0AAQ3NWZ4</accession>
<proteinExistence type="predicted"/>
<reference evidence="1 2" key="1">
    <citation type="journal article" date="2023" name="Life. Sci Alliance">
        <title>Evolutionary insights into 3D genome organization and epigenetic landscape of Vigna mungo.</title>
        <authorList>
            <person name="Junaid A."/>
            <person name="Singh B."/>
            <person name="Bhatia S."/>
        </authorList>
    </citation>
    <scope>NUCLEOTIDE SEQUENCE [LARGE SCALE GENOMIC DNA]</scope>
    <source>
        <strain evidence="1">Urdbean</strain>
    </source>
</reference>
<organism evidence="1 2">
    <name type="scientific">Vigna mungo</name>
    <name type="common">Black gram</name>
    <name type="synonym">Phaseolus mungo</name>
    <dbReference type="NCBI Taxonomy" id="3915"/>
    <lineage>
        <taxon>Eukaryota</taxon>
        <taxon>Viridiplantae</taxon>
        <taxon>Streptophyta</taxon>
        <taxon>Embryophyta</taxon>
        <taxon>Tracheophyta</taxon>
        <taxon>Spermatophyta</taxon>
        <taxon>Magnoliopsida</taxon>
        <taxon>eudicotyledons</taxon>
        <taxon>Gunneridae</taxon>
        <taxon>Pentapetalae</taxon>
        <taxon>rosids</taxon>
        <taxon>fabids</taxon>
        <taxon>Fabales</taxon>
        <taxon>Fabaceae</taxon>
        <taxon>Papilionoideae</taxon>
        <taxon>50 kb inversion clade</taxon>
        <taxon>NPAAA clade</taxon>
        <taxon>indigoferoid/millettioid clade</taxon>
        <taxon>Phaseoleae</taxon>
        <taxon>Vigna</taxon>
    </lineage>
</organism>
<name>A0AAQ3NWZ4_VIGMU</name>